<evidence type="ECO:0000256" key="1">
    <source>
        <dbReference type="ARBA" id="ARBA00022801"/>
    </source>
</evidence>
<dbReference type="KEGG" id="cbw:RR42_s0475"/>
<dbReference type="RefSeq" id="WP_052494877.1">
    <property type="nucleotide sequence ID" value="NZ_CP010537.1"/>
</dbReference>
<evidence type="ECO:0000259" key="2">
    <source>
        <dbReference type="Pfam" id="PF12706"/>
    </source>
</evidence>
<dbReference type="STRING" id="68895.RR42_s0475"/>
<dbReference type="Pfam" id="PF12706">
    <property type="entry name" value="Lactamase_B_2"/>
    <property type="match status" value="1"/>
</dbReference>
<dbReference type="InterPro" id="IPR050114">
    <property type="entry name" value="UPF0173_UPF0282_UlaG_hydrolase"/>
</dbReference>
<sequence length="271" mass="29344">MHIHQLRNATIILELGPNRVLVDPMLAPKNALPPLRLFGARQRNPLVELPGSAAAALESVTHCLITHCQKGHFDHLDRAAKRWLRDKQIPTICTPHDAAYLAERGLNVQPLPQAHEQPSPFLGGRIRTVRCTHGRGLVGTLMEHGVGYLIEVPGEPSLYLSGDTVLTPGVRAFVARHRPQVCVVPAGGARFDLGGDIIMGVDEVIELTRLAPGTVVANHLEALSHCPVTRCALALAARQAGIESRLRIPTDGEVLHLAAPDRERRPCSLPG</sequence>
<dbReference type="AlphaFoldDB" id="A0A0C4YGK2"/>
<feature type="domain" description="Metallo-beta-lactamase" evidence="2">
    <location>
        <begin position="18"/>
        <end position="214"/>
    </location>
</feature>
<dbReference type="OrthoDB" id="9803916at2"/>
<keyword evidence="4" id="KW-1185">Reference proteome</keyword>
<dbReference type="Proteomes" id="UP000031843">
    <property type="component" value="Chromosome secondary"/>
</dbReference>
<protein>
    <recommendedName>
        <fullName evidence="2">Metallo-beta-lactamase domain-containing protein</fullName>
    </recommendedName>
</protein>
<organism evidence="3 4">
    <name type="scientific">Cupriavidus basilensis</name>
    <dbReference type="NCBI Taxonomy" id="68895"/>
    <lineage>
        <taxon>Bacteria</taxon>
        <taxon>Pseudomonadati</taxon>
        <taxon>Pseudomonadota</taxon>
        <taxon>Betaproteobacteria</taxon>
        <taxon>Burkholderiales</taxon>
        <taxon>Burkholderiaceae</taxon>
        <taxon>Cupriavidus</taxon>
    </lineage>
</organism>
<gene>
    <name evidence="3" type="ORF">RR42_s0475</name>
</gene>
<dbReference type="Gene3D" id="3.60.15.10">
    <property type="entry name" value="Ribonuclease Z/Hydroxyacylglutathione hydrolase-like"/>
    <property type="match status" value="1"/>
</dbReference>
<keyword evidence="1" id="KW-0378">Hydrolase</keyword>
<dbReference type="PANTHER" id="PTHR43546">
    <property type="entry name" value="UPF0173 METAL-DEPENDENT HYDROLASE MJ1163-RELATED"/>
    <property type="match status" value="1"/>
</dbReference>
<dbReference type="PANTHER" id="PTHR43546:SF9">
    <property type="entry name" value="L-ASCORBATE-6-PHOSPHATE LACTONASE ULAG-RELATED"/>
    <property type="match status" value="1"/>
</dbReference>
<accession>A0A0C4YGK2</accession>
<dbReference type="EMBL" id="CP010537">
    <property type="protein sequence ID" value="AJG22068.1"/>
    <property type="molecule type" value="Genomic_DNA"/>
</dbReference>
<evidence type="ECO:0000313" key="4">
    <source>
        <dbReference type="Proteomes" id="UP000031843"/>
    </source>
</evidence>
<dbReference type="InterPro" id="IPR036866">
    <property type="entry name" value="RibonucZ/Hydroxyglut_hydro"/>
</dbReference>
<name>A0A0C4YGK2_9BURK</name>
<reference evidence="3 4" key="1">
    <citation type="journal article" date="2015" name="Genome Announc.">
        <title>Complete Genome Sequence of Cupriavidus basilensis 4G11, Isolated from the Oak Ridge Field Research Center Site.</title>
        <authorList>
            <person name="Ray J."/>
            <person name="Waters R.J."/>
            <person name="Skerker J.M."/>
            <person name="Kuehl J.V."/>
            <person name="Price M.N."/>
            <person name="Huang J."/>
            <person name="Chakraborty R."/>
            <person name="Arkin A.P."/>
            <person name="Deutschbauer A."/>
        </authorList>
    </citation>
    <scope>NUCLEOTIDE SEQUENCE [LARGE SCALE GENOMIC DNA]</scope>
    <source>
        <strain evidence="3">4G11</strain>
    </source>
</reference>
<dbReference type="GO" id="GO:0016787">
    <property type="term" value="F:hydrolase activity"/>
    <property type="evidence" value="ECO:0007669"/>
    <property type="project" value="UniProtKB-KW"/>
</dbReference>
<dbReference type="InterPro" id="IPR001279">
    <property type="entry name" value="Metallo-B-lactamas"/>
</dbReference>
<evidence type="ECO:0000313" key="3">
    <source>
        <dbReference type="EMBL" id="AJG22068.1"/>
    </source>
</evidence>
<dbReference type="SUPFAM" id="SSF56281">
    <property type="entry name" value="Metallo-hydrolase/oxidoreductase"/>
    <property type="match status" value="1"/>
</dbReference>
<proteinExistence type="predicted"/>